<proteinExistence type="predicted"/>
<sequence length="161" mass="18375">MKESKTGRWAQALGFLGVIASLLFVAYELKQSRDIATADVYLATLQLEMEAYGFLFAEDTIRPVVDKLYTDEELLPGERRLLLEFTDMWTSLSDAVHFQYQLGLVPEEVWEAERAHLTDLLAVQCYSEFFQQWGNRNRASFVADIADILEAAPRHEGCFDG</sequence>
<dbReference type="RefSeq" id="WP_205743154.1">
    <property type="nucleotide sequence ID" value="NZ_CP036422.1"/>
</dbReference>
<evidence type="ECO:0000313" key="2">
    <source>
        <dbReference type="EMBL" id="QFU75128.1"/>
    </source>
</evidence>
<keyword evidence="1" id="KW-1133">Transmembrane helix</keyword>
<dbReference type="AlphaFoldDB" id="A0A5P9NJI0"/>
<keyword evidence="3" id="KW-1185">Reference proteome</keyword>
<dbReference type="KEGG" id="halc:EY643_05395"/>
<feature type="transmembrane region" description="Helical" evidence="1">
    <location>
        <begin position="12"/>
        <end position="29"/>
    </location>
</feature>
<keyword evidence="1" id="KW-0812">Transmembrane</keyword>
<name>A0A5P9NJI0_9GAMM</name>
<evidence type="ECO:0008006" key="4">
    <source>
        <dbReference type="Google" id="ProtNLM"/>
    </source>
</evidence>
<organism evidence="2 3">
    <name type="scientific">Halioglobus maricola</name>
    <dbReference type="NCBI Taxonomy" id="2601894"/>
    <lineage>
        <taxon>Bacteria</taxon>
        <taxon>Pseudomonadati</taxon>
        <taxon>Pseudomonadota</taxon>
        <taxon>Gammaproteobacteria</taxon>
        <taxon>Cellvibrionales</taxon>
        <taxon>Halieaceae</taxon>
        <taxon>Halioglobus</taxon>
    </lineage>
</organism>
<protein>
    <recommendedName>
        <fullName evidence="4">DUF4760 domain-containing protein</fullName>
    </recommendedName>
</protein>
<keyword evidence="1" id="KW-0472">Membrane</keyword>
<dbReference type="EMBL" id="CP036422">
    <property type="protein sequence ID" value="QFU75128.1"/>
    <property type="molecule type" value="Genomic_DNA"/>
</dbReference>
<evidence type="ECO:0000256" key="1">
    <source>
        <dbReference type="SAM" id="Phobius"/>
    </source>
</evidence>
<reference evidence="2 3" key="1">
    <citation type="submission" date="2019-02" db="EMBL/GenBank/DDBJ databases">
        <authorList>
            <person name="Li S.-H."/>
        </authorList>
    </citation>
    <scope>NUCLEOTIDE SEQUENCE [LARGE SCALE GENOMIC DNA]</scope>
    <source>
        <strain evidence="2 3">IMCC14385</strain>
    </source>
</reference>
<gene>
    <name evidence="2" type="ORF">EY643_05395</name>
</gene>
<dbReference type="Proteomes" id="UP000326287">
    <property type="component" value="Chromosome"/>
</dbReference>
<evidence type="ECO:0000313" key="3">
    <source>
        <dbReference type="Proteomes" id="UP000326287"/>
    </source>
</evidence>
<accession>A0A5P9NJI0</accession>